<organism evidence="2 3">
    <name type="scientific">Hyalella azteca</name>
    <name type="common">Amphipod</name>
    <dbReference type="NCBI Taxonomy" id="294128"/>
    <lineage>
        <taxon>Eukaryota</taxon>
        <taxon>Metazoa</taxon>
        <taxon>Ecdysozoa</taxon>
        <taxon>Arthropoda</taxon>
        <taxon>Crustacea</taxon>
        <taxon>Multicrustacea</taxon>
        <taxon>Malacostraca</taxon>
        <taxon>Eumalacostraca</taxon>
        <taxon>Peracarida</taxon>
        <taxon>Amphipoda</taxon>
        <taxon>Senticaudata</taxon>
        <taxon>Talitrida</taxon>
        <taxon>Talitroidea</taxon>
        <taxon>Hyalellidae</taxon>
        <taxon>Hyalella</taxon>
    </lineage>
</organism>
<dbReference type="GeneID" id="108680910"/>
<feature type="region of interest" description="Disordered" evidence="1">
    <location>
        <begin position="1009"/>
        <end position="1085"/>
    </location>
</feature>
<feature type="compositionally biased region" description="Polar residues" evidence="1">
    <location>
        <begin position="1480"/>
        <end position="1494"/>
    </location>
</feature>
<dbReference type="KEGG" id="hazt:108680910"/>
<dbReference type="Proteomes" id="UP000694843">
    <property type="component" value="Unplaced"/>
</dbReference>
<sequence>MAEQRKGILLEGLSSPDGLVESFNDIENCDDSANSASGIYKRRMDLTRSICGTPSSRRDETFRVRKLISVLSQSSGSSGSASRCTGSSKTSTTPRGSALDFSMTSTQGGVGGLDDVEMPSFVTDSTLNSTPNLLVSLSPAYAANTPVAGGDASHVLNISALNTTISGFSAEQSPILQTSDVTMQIPRLVVSPKKSLVNGTFSVPSANNEANKSFIVDCDTGTNYERMKLMHENFSINGNDSENCKKMTDEFRVNDITLNLPSFAPPGLLNDLDHNTTSNFAPETLKNEPLNTTFNAEVSISAKPNNSGVPKLEDEIRRVNTNRVDELKFENIKHQFELNKAESSVDAARINQTSKLQETSGSHDAFFDFQEDISIVLQKLAQDFENEQSCDSILDLTNVENQFVVTDETSPTLPELPTSLGSSQGNLNNYSKQQDLFMHGAAQSGGLNTLPEEDEDDENLVAIIAAIKSSGRVTLPVPPKQQINSDVLKAAEASLSTATKAADSPAVATGARPKRTVKTTIPGKNKVVTFSFTEDSPKIISDPARSAKLHDTFDTDIKAKLEGTFDSVEPCLLNGTFNLASSKTSMLDGTFHASCKTVNSAAFDNVMVNKLNDTYENIGESDKKTQNERISCQTPDEVNSTFVYNPQELTTNKTTAQHGGVHNPSIKCSVDKSKVNCTFDGTQRGMNRTFDGASNAINTTYDGGPHAINATFDGRPHAINTTFDGGPHAVNTTFDGGPRSVNTTRDGRPHAVNTTFDGGPRSVNTTRDAGPHAVNTTFDAAFHAINSTFDAAHRAGNNNSDDGKGLNRTHDVVGNANIDACSPNNTYDKDCVSANDKRPSLNRSRSMPCTSPNTEQLDESVHELCASQSYNCINLMDADAPVLKHILKMPLQQQQQLRALYESPSRRNKSLTKQRRSLPSNFSPSCQPNRSLGWRNDASFTASQESLNGDRACNVTTSTPKPKSTQEILSLYQQTTVAGKQDSIEKSSCAISNIINRYKPLAITDEADEKEAPELAPASCSHEEVAAKLRKHRQQQPAAPGSGGVTGPLRALHPASNATSSTPNQDNEATAAESGGSGQSGNKETNAEDANIKALKMRLLPSFGSFSSIDSDRVGSPDAITGPMFGSTMDSPMQGSACGDECRTSTPASRLSAAAPNMSATPIAAPPALGASVNFSSTSVAQKEGQRFPLSRPLASVFQLQKLNKKAGGNLDKIDGQNSGPVLPALAEVDVMPTSLPQNLTHNLAHQLLDTTTDFVESTKPIHDVTHEHSPLKTSKNLPEVGTPAVCDVEAKNRVLCDNANLRSWAACATPADKSTDHSGCWSSSGQSSLLRSCDMNGTASPRRSGMPQTATPSRIPSPVTGRDSLSSRLSNVFSSSSSHNDVFDLTQTRVKDQSKEVIVTNLEATEIKLDVLSAEGLESVSGKGGSSSSTVAPQNLSYVKPSPEARNVPKSLVTKNNNGKTAPAGTLPRKVVPAKSVTTTLTVPESSASSSTGRGKPLLGRELPVKGGVGVIRNSTRASSVIAPRSAMTRKSEGSTLAKAASVAELSAAPGNRAISATGAIRRQVFHAKQTADKVLIESVPPLSDASKKNLIGCQANQLSQNPGKLTSSRISNTKIASTRQSLLPQSQLRQPTAPMRKSMLPHASSTSALHASSSALASSQAKRSPSVRSPGCPPSLADAGKRPSVAGLRAPRRNIASQVRSPKLDSVNDKENRPPSAMSEHMTDGKTVVVASQDAPSSVPRSNSEIGPEVNLQGNVKAVQKSGGKFEVGVTVDGKMAAPQPILPAAAGRGIPRPSGLPLPSRLRLPSVIKK</sequence>
<feature type="region of interest" description="Disordered" evidence="1">
    <location>
        <begin position="1311"/>
        <end position="1380"/>
    </location>
</feature>
<accession>A0A8B7PH52</accession>
<feature type="region of interest" description="Disordered" evidence="1">
    <location>
        <begin position="74"/>
        <end position="101"/>
    </location>
</feature>
<feature type="compositionally biased region" description="Low complexity" evidence="1">
    <location>
        <begin position="1319"/>
        <end position="1334"/>
    </location>
</feature>
<feature type="compositionally biased region" description="Polar residues" evidence="1">
    <location>
        <begin position="917"/>
        <end position="930"/>
    </location>
</feature>
<evidence type="ECO:0000256" key="1">
    <source>
        <dbReference type="SAM" id="MobiDB-lite"/>
    </source>
</evidence>
<feature type="compositionally biased region" description="Low complexity" evidence="1">
    <location>
        <begin position="1644"/>
        <end position="1661"/>
    </location>
</feature>
<feature type="compositionally biased region" description="Polar residues" evidence="1">
    <location>
        <begin position="938"/>
        <end position="947"/>
    </location>
</feature>
<feature type="compositionally biased region" description="Polar residues" evidence="1">
    <location>
        <begin position="1336"/>
        <end position="1355"/>
    </location>
</feature>
<evidence type="ECO:0000313" key="3">
    <source>
        <dbReference type="RefSeq" id="XP_018025330.1"/>
    </source>
</evidence>
<feature type="compositionally biased region" description="Basic and acidic residues" evidence="1">
    <location>
        <begin position="827"/>
        <end position="839"/>
    </location>
</feature>
<feature type="compositionally biased region" description="Low complexity" evidence="1">
    <location>
        <begin position="1619"/>
        <end position="1634"/>
    </location>
</feature>
<dbReference type="OrthoDB" id="10658970at2759"/>
<dbReference type="RefSeq" id="XP_018025330.1">
    <property type="nucleotide sequence ID" value="XM_018169841.2"/>
</dbReference>
<feature type="compositionally biased region" description="Polar residues" evidence="1">
    <location>
        <begin position="954"/>
        <end position="965"/>
    </location>
</feature>
<reference evidence="3" key="1">
    <citation type="submission" date="2025-08" db="UniProtKB">
        <authorList>
            <consortium name="RefSeq"/>
        </authorList>
    </citation>
    <scope>IDENTIFICATION</scope>
    <source>
        <tissue evidence="3">Whole organism</tissue>
    </source>
</reference>
<feature type="compositionally biased region" description="Polar residues" evidence="1">
    <location>
        <begin position="1056"/>
        <end position="1068"/>
    </location>
</feature>
<gene>
    <name evidence="3" type="primary">LOC108680910</name>
</gene>
<feature type="compositionally biased region" description="Basic residues" evidence="1">
    <location>
        <begin position="906"/>
        <end position="916"/>
    </location>
</feature>
<feature type="region of interest" description="Disordered" evidence="1">
    <location>
        <begin position="1480"/>
        <end position="1503"/>
    </location>
</feature>
<evidence type="ECO:0000313" key="2">
    <source>
        <dbReference type="Proteomes" id="UP000694843"/>
    </source>
</evidence>
<feature type="region of interest" description="Disordered" evidence="1">
    <location>
        <begin position="900"/>
        <end position="965"/>
    </location>
</feature>
<feature type="region of interest" description="Disordered" evidence="1">
    <location>
        <begin position="1419"/>
        <end position="1468"/>
    </location>
</feature>
<feature type="region of interest" description="Disordered" evidence="1">
    <location>
        <begin position="1618"/>
        <end position="1727"/>
    </location>
</feature>
<keyword evidence="2" id="KW-1185">Reference proteome</keyword>
<feature type="compositionally biased region" description="Low complexity" evidence="1">
    <location>
        <begin position="74"/>
        <end position="88"/>
    </location>
</feature>
<feature type="compositionally biased region" description="Low complexity" evidence="1">
    <location>
        <begin position="1364"/>
        <end position="1380"/>
    </location>
</feature>
<feature type="region of interest" description="Disordered" evidence="1">
    <location>
        <begin position="827"/>
        <end position="854"/>
    </location>
</feature>
<name>A0A8B7PH52_HYAAZ</name>
<feature type="compositionally biased region" description="Polar residues" evidence="1">
    <location>
        <begin position="841"/>
        <end position="854"/>
    </location>
</feature>
<proteinExistence type="predicted"/>
<protein>
    <submittedName>
        <fullName evidence="3">Mucin-4</fullName>
    </submittedName>
</protein>
<feature type="compositionally biased region" description="Basic and acidic residues" evidence="1">
    <location>
        <begin position="1704"/>
        <end position="1715"/>
    </location>
</feature>